<comment type="caution">
    <text evidence="2">The sequence shown here is derived from an EMBL/GenBank/DDBJ whole genome shotgun (WGS) entry which is preliminary data.</text>
</comment>
<evidence type="ECO:0008006" key="4">
    <source>
        <dbReference type="Google" id="ProtNLM"/>
    </source>
</evidence>
<proteinExistence type="predicted"/>
<organism evidence="2 3">
    <name type="scientific">Amorphus orientalis</name>
    <dbReference type="NCBI Taxonomy" id="649198"/>
    <lineage>
        <taxon>Bacteria</taxon>
        <taxon>Pseudomonadati</taxon>
        <taxon>Pseudomonadota</taxon>
        <taxon>Alphaproteobacteria</taxon>
        <taxon>Hyphomicrobiales</taxon>
        <taxon>Amorphaceae</taxon>
        <taxon>Amorphus</taxon>
    </lineage>
</organism>
<feature type="compositionally biased region" description="Polar residues" evidence="1">
    <location>
        <begin position="75"/>
        <end position="91"/>
    </location>
</feature>
<reference evidence="2" key="1">
    <citation type="submission" date="2023-07" db="EMBL/GenBank/DDBJ databases">
        <title>Genomic Encyclopedia of Type Strains, Phase IV (KMG-IV): sequencing the most valuable type-strain genomes for metagenomic binning, comparative biology and taxonomic classification.</title>
        <authorList>
            <person name="Goeker M."/>
        </authorList>
    </citation>
    <scope>NUCLEOTIDE SEQUENCE</scope>
    <source>
        <strain evidence="2">DSM 21202</strain>
    </source>
</reference>
<evidence type="ECO:0000256" key="1">
    <source>
        <dbReference type="SAM" id="MobiDB-lite"/>
    </source>
</evidence>
<keyword evidence="3" id="KW-1185">Reference proteome</keyword>
<feature type="region of interest" description="Disordered" evidence="1">
    <location>
        <begin position="135"/>
        <end position="175"/>
    </location>
</feature>
<dbReference type="EMBL" id="JAUSUL010000002">
    <property type="protein sequence ID" value="MDQ0315960.1"/>
    <property type="molecule type" value="Genomic_DNA"/>
</dbReference>
<feature type="region of interest" description="Disordered" evidence="1">
    <location>
        <begin position="74"/>
        <end position="105"/>
    </location>
</feature>
<protein>
    <recommendedName>
        <fullName evidence="4">DUF2865 domain-containing protein</fullName>
    </recommendedName>
</protein>
<evidence type="ECO:0000313" key="3">
    <source>
        <dbReference type="Proteomes" id="UP001229244"/>
    </source>
</evidence>
<sequence>MRSELSRLSSGSAAKNQIAALERRARANGCRGSNNWGRPQACAGIDAQIASLKRGGSSNSGRARQLERAIARNCTGPSQPQQARTRSQAQPQPARGETYDRTRTTTRGSVIVHGTRSDNFLGSEPRSGGGFFERLFGGGRQPATSAPRENAPAVEEANRANGGEQRRGVSDSDPAVVGAYRGSGMKTWCVRLCDGFYFPISYSTSSSQYRRDLAVCQGRCPGADVSLYSHPSYLDPEDMVSTVSGERYTALPTAFLYRTKYVPSCGCELSPPEIEIRKTNSTDGLTTPLEAFPQGPTEDGPPLTRTAGVAQGDEPLGPKDLQDLEEPLAVASYSAVPSEEASPADMVIDADRRPSADEPGVSAPRAISASDLDVRKVGPTYYADQIAASAGEAPDQTPAR</sequence>
<dbReference type="InterPro" id="IPR021293">
    <property type="entry name" value="DUF2865"/>
</dbReference>
<name>A0AAE4ATB5_9HYPH</name>
<accession>A0AAE4ATB5</accession>
<dbReference type="AlphaFoldDB" id="A0AAE4ATB5"/>
<evidence type="ECO:0000313" key="2">
    <source>
        <dbReference type="EMBL" id="MDQ0315960.1"/>
    </source>
</evidence>
<feature type="region of interest" description="Disordered" evidence="1">
    <location>
        <begin position="279"/>
        <end position="369"/>
    </location>
</feature>
<dbReference type="RefSeq" id="WP_306885787.1">
    <property type="nucleotide sequence ID" value="NZ_JAUSUL010000002.1"/>
</dbReference>
<dbReference type="Pfam" id="PF11064">
    <property type="entry name" value="DUF2865"/>
    <property type="match status" value="1"/>
</dbReference>
<gene>
    <name evidence="2" type="ORF">J2S73_002417</name>
</gene>
<dbReference type="Proteomes" id="UP001229244">
    <property type="component" value="Unassembled WGS sequence"/>
</dbReference>